<evidence type="ECO:0000313" key="1">
    <source>
        <dbReference type="EMBL" id="GMN57564.1"/>
    </source>
</evidence>
<keyword evidence="2" id="KW-1185">Reference proteome</keyword>
<dbReference type="AlphaFoldDB" id="A0AA88DLJ2"/>
<sequence>MKIGAPNWKFSLQTLHLEEKLQRLNQKPLGKLGKLSALREILSHSRKWGIFRTGHLRTGDARSDRRKS</sequence>
<comment type="caution">
    <text evidence="1">The sequence shown here is derived from an EMBL/GenBank/DDBJ whole genome shotgun (WGS) entry which is preliminary data.</text>
</comment>
<organism evidence="1 2">
    <name type="scientific">Ficus carica</name>
    <name type="common">Common fig</name>
    <dbReference type="NCBI Taxonomy" id="3494"/>
    <lineage>
        <taxon>Eukaryota</taxon>
        <taxon>Viridiplantae</taxon>
        <taxon>Streptophyta</taxon>
        <taxon>Embryophyta</taxon>
        <taxon>Tracheophyta</taxon>
        <taxon>Spermatophyta</taxon>
        <taxon>Magnoliopsida</taxon>
        <taxon>eudicotyledons</taxon>
        <taxon>Gunneridae</taxon>
        <taxon>Pentapetalae</taxon>
        <taxon>rosids</taxon>
        <taxon>fabids</taxon>
        <taxon>Rosales</taxon>
        <taxon>Moraceae</taxon>
        <taxon>Ficeae</taxon>
        <taxon>Ficus</taxon>
    </lineage>
</organism>
<proteinExistence type="predicted"/>
<dbReference type="Proteomes" id="UP001187192">
    <property type="component" value="Unassembled WGS sequence"/>
</dbReference>
<dbReference type="EMBL" id="BTGU01000071">
    <property type="protein sequence ID" value="GMN57564.1"/>
    <property type="molecule type" value="Genomic_DNA"/>
</dbReference>
<protein>
    <submittedName>
        <fullName evidence="1">Uncharacterized protein</fullName>
    </submittedName>
</protein>
<accession>A0AA88DLJ2</accession>
<evidence type="ECO:0000313" key="2">
    <source>
        <dbReference type="Proteomes" id="UP001187192"/>
    </source>
</evidence>
<dbReference type="Gramene" id="FCD_00017584-RA">
    <property type="protein sequence ID" value="FCD_00017584-RA:cds"/>
    <property type="gene ID" value="FCD_00017584"/>
</dbReference>
<reference evidence="1" key="1">
    <citation type="submission" date="2023-07" db="EMBL/GenBank/DDBJ databases">
        <title>draft genome sequence of fig (Ficus carica).</title>
        <authorList>
            <person name="Takahashi T."/>
            <person name="Nishimura K."/>
        </authorList>
    </citation>
    <scope>NUCLEOTIDE SEQUENCE</scope>
</reference>
<gene>
    <name evidence="1" type="ORF">TIFTF001_026677</name>
</gene>
<dbReference type="Gramene" id="FCD_00028113-RA">
    <property type="protein sequence ID" value="FCD_00028113-RA:cds"/>
    <property type="gene ID" value="FCD_00028113"/>
</dbReference>
<name>A0AA88DLJ2_FICCA</name>